<evidence type="ECO:0000313" key="4">
    <source>
        <dbReference type="Proteomes" id="UP001177003"/>
    </source>
</evidence>
<name>A0AA35VK13_LACSI</name>
<dbReference type="Proteomes" id="UP001177003">
    <property type="component" value="Chromosome 0"/>
</dbReference>
<gene>
    <name evidence="3" type="ORF">LSALG_LOCUS3132</name>
</gene>
<evidence type="ECO:0000313" key="3">
    <source>
        <dbReference type="EMBL" id="CAI9262392.1"/>
    </source>
</evidence>
<dbReference type="Pfam" id="PF03004">
    <property type="entry name" value="Transposase_24"/>
    <property type="match status" value="1"/>
</dbReference>
<reference evidence="3" key="1">
    <citation type="submission" date="2023-04" db="EMBL/GenBank/DDBJ databases">
        <authorList>
            <person name="Vijverberg K."/>
            <person name="Xiong W."/>
            <person name="Schranz E."/>
        </authorList>
    </citation>
    <scope>NUCLEOTIDE SEQUENCE</scope>
</reference>
<dbReference type="EMBL" id="OX465086">
    <property type="protein sequence ID" value="CAI9262392.1"/>
    <property type="molecule type" value="Genomic_DNA"/>
</dbReference>
<keyword evidence="2" id="KW-0732">Signal</keyword>
<keyword evidence="4" id="KW-1185">Reference proteome</keyword>
<sequence>MWIFLVLMTIANLGGTKRVTKEPRQISVVSTGEESGSELDPKLCMLRTRKRVMTSVASIGATVARENTRSTSFQPAQEESVSRTTFKTTERPLSQNMESFPNSGDTATRQSGSTEDTQRFSIPLVGEGNVSNTTDNMESQTEHSHAPNQRWRRCPNINKKASHILDKIVENQPDARITLRKDTYTKKFVGDSAVYFATEVGIVMRKFLSNGIPYMGKVPKENKEEMIDRLRAMETHTKYFERFWKKNGRMTDPQLARSKMNPDCRSKEDWSHLCDYWETDKAQKYADQMKNNREKLVISSRGGSRSIANHKFSMKNKETQLPPTPIELYHKLHFHPTKEWLNDETRIQYENILQMKEDECTKLVYAGISITPEMEYEIEKKAVKTVCARHKTLLWMGGFKWTYYEEKRSTYLISSGTISISLNG</sequence>
<accession>A0AA35VK13</accession>
<feature type="compositionally biased region" description="Polar residues" evidence="1">
    <location>
        <begin position="69"/>
        <end position="115"/>
    </location>
</feature>
<dbReference type="AlphaFoldDB" id="A0AA35VK13"/>
<feature type="signal peptide" evidence="2">
    <location>
        <begin position="1"/>
        <end position="16"/>
    </location>
</feature>
<protein>
    <submittedName>
        <fullName evidence="3">Uncharacterized protein</fullName>
    </submittedName>
</protein>
<proteinExistence type="predicted"/>
<feature type="compositionally biased region" description="Polar residues" evidence="1">
    <location>
        <begin position="129"/>
        <end position="139"/>
    </location>
</feature>
<organism evidence="3 4">
    <name type="scientific">Lactuca saligna</name>
    <name type="common">Willowleaf lettuce</name>
    <dbReference type="NCBI Taxonomy" id="75948"/>
    <lineage>
        <taxon>Eukaryota</taxon>
        <taxon>Viridiplantae</taxon>
        <taxon>Streptophyta</taxon>
        <taxon>Embryophyta</taxon>
        <taxon>Tracheophyta</taxon>
        <taxon>Spermatophyta</taxon>
        <taxon>Magnoliopsida</taxon>
        <taxon>eudicotyledons</taxon>
        <taxon>Gunneridae</taxon>
        <taxon>Pentapetalae</taxon>
        <taxon>asterids</taxon>
        <taxon>campanulids</taxon>
        <taxon>Asterales</taxon>
        <taxon>Asteraceae</taxon>
        <taxon>Cichorioideae</taxon>
        <taxon>Cichorieae</taxon>
        <taxon>Lactucinae</taxon>
        <taxon>Lactuca</taxon>
    </lineage>
</organism>
<dbReference type="InterPro" id="IPR004252">
    <property type="entry name" value="Probable_transposase_24"/>
</dbReference>
<feature type="region of interest" description="Disordered" evidence="1">
    <location>
        <begin position="66"/>
        <end position="149"/>
    </location>
</feature>
<evidence type="ECO:0000256" key="1">
    <source>
        <dbReference type="SAM" id="MobiDB-lite"/>
    </source>
</evidence>
<feature type="chain" id="PRO_5041252124" evidence="2">
    <location>
        <begin position="17"/>
        <end position="424"/>
    </location>
</feature>
<evidence type="ECO:0000256" key="2">
    <source>
        <dbReference type="SAM" id="SignalP"/>
    </source>
</evidence>